<feature type="compositionally biased region" description="Basic and acidic residues" evidence="1">
    <location>
        <begin position="20"/>
        <end position="33"/>
    </location>
</feature>
<protein>
    <submittedName>
        <fullName evidence="2">Uncharacterized protein</fullName>
    </submittedName>
</protein>
<reference evidence="2" key="1">
    <citation type="submission" date="2023-04" db="EMBL/GenBank/DDBJ databases">
        <authorList>
            <consortium name="ELIXIR-Norway"/>
        </authorList>
    </citation>
    <scope>NUCLEOTIDE SEQUENCE [LARGE SCALE GENOMIC DNA]</scope>
</reference>
<evidence type="ECO:0000313" key="3">
    <source>
        <dbReference type="Proteomes" id="UP001176941"/>
    </source>
</evidence>
<proteinExistence type="predicted"/>
<dbReference type="EMBL" id="OX459948">
    <property type="protein sequence ID" value="CAI9155107.1"/>
    <property type="molecule type" value="Genomic_DNA"/>
</dbReference>
<feature type="region of interest" description="Disordered" evidence="1">
    <location>
        <begin position="107"/>
        <end position="128"/>
    </location>
</feature>
<gene>
    <name evidence="2" type="ORF">MRATA1EN1_LOCUS4069</name>
</gene>
<feature type="region of interest" description="Disordered" evidence="1">
    <location>
        <begin position="1"/>
        <end position="62"/>
    </location>
</feature>
<name>A0ABN8Y0G8_RANTA</name>
<organism evidence="2 3">
    <name type="scientific">Rangifer tarandus platyrhynchus</name>
    <name type="common">Svalbard reindeer</name>
    <dbReference type="NCBI Taxonomy" id="3082113"/>
    <lineage>
        <taxon>Eukaryota</taxon>
        <taxon>Metazoa</taxon>
        <taxon>Chordata</taxon>
        <taxon>Craniata</taxon>
        <taxon>Vertebrata</taxon>
        <taxon>Euteleostomi</taxon>
        <taxon>Mammalia</taxon>
        <taxon>Eutheria</taxon>
        <taxon>Laurasiatheria</taxon>
        <taxon>Artiodactyla</taxon>
        <taxon>Ruminantia</taxon>
        <taxon>Pecora</taxon>
        <taxon>Cervidae</taxon>
        <taxon>Odocoileinae</taxon>
        <taxon>Rangifer</taxon>
    </lineage>
</organism>
<evidence type="ECO:0000256" key="1">
    <source>
        <dbReference type="SAM" id="MobiDB-lite"/>
    </source>
</evidence>
<dbReference type="Proteomes" id="UP001176941">
    <property type="component" value="Chromosome 12"/>
</dbReference>
<evidence type="ECO:0000313" key="2">
    <source>
        <dbReference type="EMBL" id="CAI9155107.1"/>
    </source>
</evidence>
<keyword evidence="3" id="KW-1185">Reference proteome</keyword>
<accession>A0ABN8Y0G8</accession>
<sequence length="128" mass="13857">MRSRGSGVSLPGCRPPHPRHREDGESRESEGHRKMLPGETSHGESGPGIAREFGGQPGLSQLPDFGLRPVFRSLMPKQLGQSCFQAGILKPQIAVWALGPRRPLHSFVVSQPVSSPPPKVSFPAPHRS</sequence>